<dbReference type="Pfam" id="PF13346">
    <property type="entry name" value="ABC2_membrane_5"/>
    <property type="match status" value="1"/>
</dbReference>
<dbReference type="STRING" id="1472767.AOX59_08150"/>
<evidence type="ECO:0000256" key="1">
    <source>
        <dbReference type="SAM" id="Phobius"/>
    </source>
</evidence>
<feature type="transmembrane region" description="Helical" evidence="1">
    <location>
        <begin position="190"/>
        <end position="211"/>
    </location>
</feature>
<feature type="transmembrane region" description="Helical" evidence="1">
    <location>
        <begin position="133"/>
        <end position="153"/>
    </location>
</feature>
<reference evidence="2 3" key="1">
    <citation type="submission" date="2016-01" db="EMBL/GenBank/DDBJ databases">
        <title>Complete genome sequence of strain Lentibacillus amyloliquefaciens LAM0015T isolated from saline sediment.</title>
        <authorList>
            <person name="Wang J.-L."/>
            <person name="He M.-X."/>
        </authorList>
    </citation>
    <scope>NUCLEOTIDE SEQUENCE [LARGE SCALE GENOMIC DNA]</scope>
    <source>
        <strain evidence="2 3">LAM0015</strain>
    </source>
</reference>
<dbReference type="OrthoDB" id="9829115at2"/>
<dbReference type="AlphaFoldDB" id="A0A0U4DTB8"/>
<dbReference type="InterPro" id="IPR025699">
    <property type="entry name" value="ABC2_memb-like"/>
</dbReference>
<dbReference type="Proteomes" id="UP000050331">
    <property type="component" value="Chromosome"/>
</dbReference>
<dbReference type="KEGG" id="lao:AOX59_08150"/>
<keyword evidence="1" id="KW-0812">Transmembrane</keyword>
<evidence type="ECO:0000313" key="2">
    <source>
        <dbReference type="EMBL" id="ALX48584.1"/>
    </source>
</evidence>
<organism evidence="2 3">
    <name type="scientific">Lentibacillus amyloliquefaciens</name>
    <dbReference type="NCBI Taxonomy" id="1472767"/>
    <lineage>
        <taxon>Bacteria</taxon>
        <taxon>Bacillati</taxon>
        <taxon>Bacillota</taxon>
        <taxon>Bacilli</taxon>
        <taxon>Bacillales</taxon>
        <taxon>Bacillaceae</taxon>
        <taxon>Lentibacillus</taxon>
    </lineage>
</organism>
<evidence type="ECO:0000313" key="3">
    <source>
        <dbReference type="Proteomes" id="UP000050331"/>
    </source>
</evidence>
<accession>A0A0U4DTB8</accession>
<feature type="transmembrane region" description="Helical" evidence="1">
    <location>
        <begin position="45"/>
        <end position="68"/>
    </location>
</feature>
<keyword evidence="1" id="KW-0472">Membrane</keyword>
<feature type="transmembrane region" description="Helical" evidence="1">
    <location>
        <begin position="21"/>
        <end position="39"/>
    </location>
</feature>
<feature type="transmembrane region" description="Helical" evidence="1">
    <location>
        <begin position="98"/>
        <end position="121"/>
    </location>
</feature>
<name>A0A0U4DTB8_9BACI</name>
<feature type="transmembrane region" description="Helical" evidence="1">
    <location>
        <begin position="165"/>
        <end position="184"/>
    </location>
</feature>
<protein>
    <submittedName>
        <fullName evidence="2">Uncharacterized protein</fullName>
    </submittedName>
</protein>
<sequence>MWRLIRRELDGMVTINLKRSFQTYFVFGLVLILLIWLLGPNAMSFLATGTISLFIFLIGMLSAGMHMLDTMEEDAANRQLAFLQTLPVRKTDIVHAKFLSTLLLCGFIFVWVSVLFSANLLINDVWTVESTMIIFLFLAVLLLLVTGNLLWYYLRGSFYGGWINYALLLNGSVFLLYVGFYSPFDIPKDFLFSISLAISSLVYLSCWWIMANWVKLKGFPKEVDDPHREKIEKHAEELKRRQAQRLSKKNRGNN</sequence>
<gene>
    <name evidence="2" type="ORF">AOX59_08150</name>
</gene>
<dbReference type="RefSeq" id="WP_068444420.1">
    <property type="nucleotide sequence ID" value="NZ_CP013862.1"/>
</dbReference>
<dbReference type="EMBL" id="CP013862">
    <property type="protein sequence ID" value="ALX48584.1"/>
    <property type="molecule type" value="Genomic_DNA"/>
</dbReference>
<keyword evidence="3" id="KW-1185">Reference proteome</keyword>
<keyword evidence="1" id="KW-1133">Transmembrane helix</keyword>
<proteinExistence type="predicted"/>